<dbReference type="GO" id="GO:0004989">
    <property type="term" value="F:octopamine receptor activity"/>
    <property type="evidence" value="ECO:0007669"/>
    <property type="project" value="InterPro"/>
</dbReference>
<dbReference type="PANTHER" id="PTHR24248">
    <property type="entry name" value="ADRENERGIC RECEPTOR-RELATED G-PROTEIN COUPLED RECEPTOR"/>
    <property type="match status" value="1"/>
</dbReference>
<organism evidence="15">
    <name type="scientific">Dermatophagoides farinae</name>
    <name type="common">American house dust mite</name>
    <dbReference type="NCBI Taxonomy" id="6954"/>
    <lineage>
        <taxon>Eukaryota</taxon>
        <taxon>Metazoa</taxon>
        <taxon>Ecdysozoa</taxon>
        <taxon>Arthropoda</taxon>
        <taxon>Chelicerata</taxon>
        <taxon>Arachnida</taxon>
        <taxon>Acari</taxon>
        <taxon>Acariformes</taxon>
        <taxon>Sarcoptiformes</taxon>
        <taxon>Astigmata</taxon>
        <taxon>Psoroptidia</taxon>
        <taxon>Analgoidea</taxon>
        <taxon>Pyroglyphidae</taxon>
        <taxon>Dermatophagoidinae</taxon>
        <taxon>Dermatophagoides</taxon>
    </lineage>
</organism>
<feature type="region of interest" description="Disordered" evidence="12">
    <location>
        <begin position="308"/>
        <end position="397"/>
    </location>
</feature>
<evidence type="ECO:0000256" key="6">
    <source>
        <dbReference type="ARBA" id="ARBA00023040"/>
    </source>
</evidence>
<gene>
    <name evidence="15" type="ORF">HUG17_1004</name>
</gene>
<evidence type="ECO:0000256" key="5">
    <source>
        <dbReference type="ARBA" id="ARBA00022989"/>
    </source>
</evidence>
<dbReference type="Pfam" id="PF00001">
    <property type="entry name" value="7tm_1"/>
    <property type="match status" value="2"/>
</dbReference>
<feature type="domain" description="G-protein coupled receptors family 1 profile" evidence="14">
    <location>
        <begin position="1"/>
        <end position="612"/>
    </location>
</feature>
<evidence type="ECO:0000256" key="4">
    <source>
        <dbReference type="ARBA" id="ARBA00022692"/>
    </source>
</evidence>
<feature type="transmembrane region" description="Helical" evidence="13">
    <location>
        <begin position="596"/>
        <end position="615"/>
    </location>
</feature>
<dbReference type="InterPro" id="IPR017452">
    <property type="entry name" value="GPCR_Rhodpsn_7TM"/>
</dbReference>
<feature type="transmembrane region" description="Helical" evidence="13">
    <location>
        <begin position="21"/>
        <end position="44"/>
    </location>
</feature>
<feature type="transmembrane region" description="Helical" evidence="13">
    <location>
        <begin position="559"/>
        <end position="581"/>
    </location>
</feature>
<feature type="region of interest" description="Disordered" evidence="12">
    <location>
        <begin position="187"/>
        <end position="225"/>
    </location>
</feature>
<feature type="compositionally biased region" description="Low complexity" evidence="12">
    <location>
        <begin position="383"/>
        <end position="394"/>
    </location>
</feature>
<feature type="transmembrane region" description="Helical" evidence="13">
    <location>
        <begin position="98"/>
        <end position="121"/>
    </location>
</feature>
<feature type="transmembrane region" description="Helical" evidence="13">
    <location>
        <begin position="56"/>
        <end position="77"/>
    </location>
</feature>
<dbReference type="Proteomes" id="UP000828236">
    <property type="component" value="Unassembled WGS sequence"/>
</dbReference>
<feature type="compositionally biased region" description="Low complexity" evidence="12">
    <location>
        <begin position="199"/>
        <end position="224"/>
    </location>
</feature>
<comment type="caution">
    <text evidence="15">The sequence shown here is derived from an EMBL/GenBank/DDBJ whole genome shotgun (WGS) entry which is preliminary data.</text>
</comment>
<dbReference type="PROSITE" id="PS50262">
    <property type="entry name" value="G_PROTEIN_RECEP_F1_2"/>
    <property type="match status" value="1"/>
</dbReference>
<proteinExistence type="inferred from homology"/>
<evidence type="ECO:0000256" key="12">
    <source>
        <dbReference type="SAM" id="MobiDB-lite"/>
    </source>
</evidence>
<dbReference type="EMBL" id="SDOV01000001">
    <property type="protein sequence ID" value="KAH7645466.1"/>
    <property type="molecule type" value="Genomic_DNA"/>
</dbReference>
<keyword evidence="5 13" id="KW-1133">Transmembrane helix</keyword>
<dbReference type="AlphaFoldDB" id="A0A9D4P7M5"/>
<evidence type="ECO:0000313" key="15">
    <source>
        <dbReference type="EMBL" id="KAH7645466.1"/>
    </source>
</evidence>
<evidence type="ECO:0000259" key="14">
    <source>
        <dbReference type="PROSITE" id="PS50262"/>
    </source>
</evidence>
<feature type="region of interest" description="Disordered" evidence="12">
    <location>
        <begin position="441"/>
        <end position="460"/>
    </location>
</feature>
<keyword evidence="4 11" id="KW-0812">Transmembrane</keyword>
<evidence type="ECO:0000256" key="1">
    <source>
        <dbReference type="ARBA" id="ARBA00004651"/>
    </source>
</evidence>
<feature type="compositionally biased region" description="Basic and acidic residues" evidence="12">
    <location>
        <begin position="241"/>
        <end position="252"/>
    </location>
</feature>
<keyword evidence="6 11" id="KW-0297">G-protein coupled receptor</keyword>
<keyword evidence="10 11" id="KW-0807">Transducer</keyword>
<feature type="region of interest" description="Disordered" evidence="12">
    <location>
        <begin position="241"/>
        <end position="270"/>
    </location>
</feature>
<feature type="compositionally biased region" description="Low complexity" evidence="12">
    <location>
        <begin position="253"/>
        <end position="265"/>
    </location>
</feature>
<dbReference type="PRINTS" id="PR00664">
    <property type="entry name" value="OCTOPAMINER"/>
</dbReference>
<dbReference type="Gene3D" id="1.20.1070.10">
    <property type="entry name" value="Rhodopsin 7-helix transmembrane proteins"/>
    <property type="match status" value="2"/>
</dbReference>
<evidence type="ECO:0000256" key="13">
    <source>
        <dbReference type="SAM" id="Phobius"/>
    </source>
</evidence>
<evidence type="ECO:0000256" key="8">
    <source>
        <dbReference type="ARBA" id="ARBA00023170"/>
    </source>
</evidence>
<sequence>MVIYAIFNYRPLHNVQNMFMVSLAVADIAVAVLVMPFNLAYSLLDRWIFGLHLCEMWLTSDVLCCTASILNLCAIALDRYQAIHDPINYAQKRTMRRVCTSICIVWILSAIISIPPLIGWNDWPEEFNEETPCKLSEEKSYVIYSSMGSFYIPLFIMTVVYFKIFQATRRRLKDRAKASAIANLGNSSSQPLAPATKSNNTNNNTTKIVSSYEDSSSSTSPKSSYMKTRRYLRCCFEHHRNDHHRSNNDKSMNENNNNNNNSNNGKNKKLRFSRKILKETRIEIESASDDHSRVSSSDAYGITSNVPATYHHDSFSNEDDFDDGNDFDEDDDDNKSIDADIPIGEFEINNRVSNNNGDDDDDEQEQNSENSEMKKSASTSITNQHQHQQQQNSSPNKVFQMESTSINNSTIIIQSDKNLLPSNNNNETTFVIANDIKQQQQQQQLDRRKDNEISQQQQQQQQMIVASSTILNNNNQSSCNVSQQQQSNNNNSTIATKIEQQQQHHRHNSKYSKIFKQQQQQQQQSMANTIVKPLPVSVKKIWEEKQKISLSRERRATRILGIIMGVFVACWLPFFLMYVIVPFCESCQLSRETVNFITWLGYMNSAINPLIYCGFNRDFRRAFQKIILCKNV</sequence>
<keyword evidence="7 13" id="KW-0472">Membrane</keyword>
<evidence type="ECO:0000256" key="3">
    <source>
        <dbReference type="ARBA" id="ARBA00022475"/>
    </source>
</evidence>
<reference evidence="15" key="2">
    <citation type="journal article" date="2021" name="World Allergy Organ. J.">
        <title>Chromosome-level assembly of Dermatophagoides farinae genome and transcriptome reveals two novel allergens Der f 37 and Der f 39.</title>
        <authorList>
            <person name="Chen J."/>
            <person name="Cai Z."/>
            <person name="Fan D."/>
            <person name="Hu J."/>
            <person name="Hou Y."/>
            <person name="He Y."/>
            <person name="Zhang Z."/>
            <person name="Zhao Z."/>
            <person name="Gao P."/>
            <person name="Hu W."/>
            <person name="Sun J."/>
            <person name="Li J."/>
            <person name="Ji K."/>
        </authorList>
    </citation>
    <scope>NUCLEOTIDE SEQUENCE</scope>
    <source>
        <strain evidence="15">JKM2019</strain>
    </source>
</reference>
<keyword evidence="8 11" id="KW-0675">Receptor</keyword>
<evidence type="ECO:0000256" key="2">
    <source>
        <dbReference type="ARBA" id="ARBA00010663"/>
    </source>
</evidence>
<feature type="transmembrane region" description="Helical" evidence="13">
    <location>
        <begin position="141"/>
        <end position="165"/>
    </location>
</feature>
<name>A0A9D4P7M5_DERFA</name>
<feature type="compositionally biased region" description="Acidic residues" evidence="12">
    <location>
        <begin position="357"/>
        <end position="366"/>
    </location>
</feature>
<dbReference type="InterPro" id="IPR000276">
    <property type="entry name" value="GPCR_Rhodpsn"/>
</dbReference>
<evidence type="ECO:0000256" key="7">
    <source>
        <dbReference type="ARBA" id="ARBA00023136"/>
    </source>
</evidence>
<dbReference type="GO" id="GO:0005886">
    <property type="term" value="C:plasma membrane"/>
    <property type="evidence" value="ECO:0007669"/>
    <property type="project" value="UniProtKB-SubCell"/>
</dbReference>
<evidence type="ECO:0000256" key="11">
    <source>
        <dbReference type="RuleBase" id="RU000688"/>
    </source>
</evidence>
<reference evidence="15" key="1">
    <citation type="submission" date="2020-06" db="EMBL/GenBank/DDBJ databases">
        <authorList>
            <person name="Ji K."/>
            <person name="Li J."/>
        </authorList>
    </citation>
    <scope>NUCLEOTIDE SEQUENCE</scope>
    <source>
        <strain evidence="15">JKM2019</strain>
        <tissue evidence="15">Whole body</tissue>
    </source>
</reference>
<dbReference type="PRINTS" id="PR00237">
    <property type="entry name" value="GPCRRHODOPSN"/>
</dbReference>
<dbReference type="PROSITE" id="PS00237">
    <property type="entry name" value="G_PROTEIN_RECEP_F1_1"/>
    <property type="match status" value="1"/>
</dbReference>
<keyword evidence="3" id="KW-1003">Cell membrane</keyword>
<evidence type="ECO:0000256" key="9">
    <source>
        <dbReference type="ARBA" id="ARBA00023180"/>
    </source>
</evidence>
<comment type="similarity">
    <text evidence="2 11">Belongs to the G-protein coupled receptor 1 family.</text>
</comment>
<accession>A0A9D4P7M5</accession>
<feature type="compositionally biased region" description="Acidic residues" evidence="12">
    <location>
        <begin position="316"/>
        <end position="333"/>
    </location>
</feature>
<protein>
    <submittedName>
        <fullName evidence="15">G-protein coupled receptor no18</fullName>
    </submittedName>
</protein>
<comment type="subcellular location">
    <subcellularLocation>
        <location evidence="1">Cell membrane</location>
        <topology evidence="1">Multi-pass membrane protein</topology>
    </subcellularLocation>
</comment>
<dbReference type="PANTHER" id="PTHR24248:SF174">
    <property type="entry name" value="TYRAMINE_OCTOPAMINE RECEPTOR"/>
    <property type="match status" value="1"/>
</dbReference>
<keyword evidence="9" id="KW-0325">Glycoprotein</keyword>
<dbReference type="InterPro" id="IPR002002">
    <property type="entry name" value="Octopmn_rcpt"/>
</dbReference>
<dbReference type="SUPFAM" id="SSF81321">
    <property type="entry name" value="Family A G protein-coupled receptor-like"/>
    <property type="match status" value="1"/>
</dbReference>
<evidence type="ECO:0000256" key="10">
    <source>
        <dbReference type="ARBA" id="ARBA00023224"/>
    </source>
</evidence>